<protein>
    <submittedName>
        <fullName evidence="7">Protein phosphatase 1H</fullName>
    </submittedName>
</protein>
<dbReference type="InterPro" id="IPR000222">
    <property type="entry name" value="PP2C_BS"/>
</dbReference>
<dbReference type="Proteomes" id="UP001165289">
    <property type="component" value="Unassembled WGS sequence"/>
</dbReference>
<evidence type="ECO:0000256" key="4">
    <source>
        <dbReference type="RuleBase" id="RU003465"/>
    </source>
</evidence>
<proteinExistence type="inferred from homology"/>
<dbReference type="GO" id="GO:0004741">
    <property type="term" value="F:[pyruvate dehydrogenase (acetyl-transferring)]-phosphatase activity"/>
    <property type="evidence" value="ECO:0007669"/>
    <property type="project" value="TreeGrafter"/>
</dbReference>
<dbReference type="PANTHER" id="PTHR13832">
    <property type="entry name" value="PROTEIN PHOSPHATASE 2C"/>
    <property type="match status" value="1"/>
</dbReference>
<dbReference type="SMART" id="SM00332">
    <property type="entry name" value="PP2Cc"/>
    <property type="match status" value="1"/>
</dbReference>
<evidence type="ECO:0000256" key="3">
    <source>
        <dbReference type="ARBA" id="ARBA00022912"/>
    </source>
</evidence>
<feature type="region of interest" description="Disordered" evidence="5">
    <location>
        <begin position="1"/>
        <end position="29"/>
    </location>
</feature>
<keyword evidence="2 4" id="KW-0378">Hydrolase</keyword>
<keyword evidence="8" id="KW-1185">Reference proteome</keyword>
<comment type="similarity">
    <text evidence="4">Belongs to the PP2C family.</text>
</comment>
<name>A0AAV7JGQ2_9METZ</name>
<feature type="domain" description="PPM-type phosphatase" evidence="6">
    <location>
        <begin position="94"/>
        <end position="474"/>
    </location>
</feature>
<accession>A0AAV7JGQ2</accession>
<dbReference type="SUPFAM" id="SSF81606">
    <property type="entry name" value="PP2C-like"/>
    <property type="match status" value="1"/>
</dbReference>
<gene>
    <name evidence="7" type="ORF">LOD99_8310</name>
</gene>
<dbReference type="CDD" id="cd00143">
    <property type="entry name" value="PP2Cc"/>
    <property type="match status" value="1"/>
</dbReference>
<dbReference type="Pfam" id="PF00481">
    <property type="entry name" value="PP2C"/>
    <property type="match status" value="2"/>
</dbReference>
<evidence type="ECO:0000313" key="7">
    <source>
        <dbReference type="EMBL" id="KAI6647982.1"/>
    </source>
</evidence>
<keyword evidence="1" id="KW-0479">Metal-binding</keyword>
<evidence type="ECO:0000256" key="2">
    <source>
        <dbReference type="ARBA" id="ARBA00022801"/>
    </source>
</evidence>
<dbReference type="AlphaFoldDB" id="A0AAV7JGQ2"/>
<dbReference type="InterPro" id="IPR036457">
    <property type="entry name" value="PPM-type-like_dom_sf"/>
</dbReference>
<dbReference type="PROSITE" id="PS01032">
    <property type="entry name" value="PPM_1"/>
    <property type="match status" value="1"/>
</dbReference>
<dbReference type="GO" id="GO:0046872">
    <property type="term" value="F:metal ion binding"/>
    <property type="evidence" value="ECO:0007669"/>
    <property type="project" value="UniProtKB-KW"/>
</dbReference>
<sequence>MSYGIESVPVELDPNSQAQKPRHAEFSRPKFLKLSNDDVEKGRDHFTREILYPGNGATKEPLPWNAGYAEVINAGKSDKNEDQSWIFAGVMISESGSKQLRPSKEYMGTSLAKREDSIAVVMFGVCDGHAGWGAALYVSKVLAVRISERLEAIKHFLFKSIETGSELIYKSPDKAYAPGDVIPTEMQETITTENLVTGVLEECFRELDDEIRRSLSTYDITGGCTCLVVLFMLGKVYVANAGDCRAILVRKKKQGGYCFEELSQDHNPITDRQRVQSIAYLQPELLGQYYGRLELERRARKKDVEKNEDGKPTRLLFRDAYMRGWARRDVTEENVNKIPMVIGRDKRARLLSTIGTTRGFGDHDLTCQSGMYIKPFMTSGPEITVYRLTEREHTPDDVIILASDGLWECLTNKEAVDSVSGTLAKFLVDDPMRYIQTAVELVRKARGESTARSWRTPNDEFASMDDISCFVIPVHQHMRAPKTLTSTAATAKRGADCSDFIDINAQVINFQTSNNSSEDLSQASDMNILIEFESSVQSLPVDESNV</sequence>
<dbReference type="InterPro" id="IPR015655">
    <property type="entry name" value="PP2C"/>
</dbReference>
<comment type="caution">
    <text evidence="7">The sequence shown here is derived from an EMBL/GenBank/DDBJ whole genome shotgun (WGS) entry which is preliminary data.</text>
</comment>
<keyword evidence="3 4" id="KW-0904">Protein phosphatase</keyword>
<evidence type="ECO:0000256" key="5">
    <source>
        <dbReference type="SAM" id="MobiDB-lite"/>
    </source>
</evidence>
<evidence type="ECO:0000256" key="1">
    <source>
        <dbReference type="ARBA" id="ARBA00022723"/>
    </source>
</evidence>
<dbReference type="GO" id="GO:0005739">
    <property type="term" value="C:mitochondrion"/>
    <property type="evidence" value="ECO:0007669"/>
    <property type="project" value="TreeGrafter"/>
</dbReference>
<organism evidence="7 8">
    <name type="scientific">Oopsacas minuta</name>
    <dbReference type="NCBI Taxonomy" id="111878"/>
    <lineage>
        <taxon>Eukaryota</taxon>
        <taxon>Metazoa</taxon>
        <taxon>Porifera</taxon>
        <taxon>Hexactinellida</taxon>
        <taxon>Hexasterophora</taxon>
        <taxon>Lyssacinosida</taxon>
        <taxon>Leucopsacidae</taxon>
        <taxon>Oopsacas</taxon>
    </lineage>
</organism>
<dbReference type="Gene3D" id="3.60.40.10">
    <property type="entry name" value="PPM-type phosphatase domain"/>
    <property type="match status" value="1"/>
</dbReference>
<evidence type="ECO:0000259" key="6">
    <source>
        <dbReference type="PROSITE" id="PS51746"/>
    </source>
</evidence>
<dbReference type="PROSITE" id="PS51746">
    <property type="entry name" value="PPM_2"/>
    <property type="match status" value="1"/>
</dbReference>
<dbReference type="InterPro" id="IPR001932">
    <property type="entry name" value="PPM-type_phosphatase-like_dom"/>
</dbReference>
<dbReference type="PANTHER" id="PTHR13832:SF354">
    <property type="entry name" value="GM14138P"/>
    <property type="match status" value="1"/>
</dbReference>
<dbReference type="EMBL" id="JAKMXF010000334">
    <property type="protein sequence ID" value="KAI6647982.1"/>
    <property type="molecule type" value="Genomic_DNA"/>
</dbReference>
<evidence type="ECO:0000313" key="8">
    <source>
        <dbReference type="Proteomes" id="UP001165289"/>
    </source>
</evidence>
<reference evidence="7 8" key="1">
    <citation type="journal article" date="2023" name="BMC Biol.">
        <title>The compact genome of the sponge Oopsacas minuta (Hexactinellida) is lacking key metazoan core genes.</title>
        <authorList>
            <person name="Santini S."/>
            <person name="Schenkelaars Q."/>
            <person name="Jourda C."/>
            <person name="Duchesne M."/>
            <person name="Belahbib H."/>
            <person name="Rocher C."/>
            <person name="Selva M."/>
            <person name="Riesgo A."/>
            <person name="Vervoort M."/>
            <person name="Leys S.P."/>
            <person name="Kodjabachian L."/>
            <person name="Le Bivic A."/>
            <person name="Borchiellini C."/>
            <person name="Claverie J.M."/>
            <person name="Renard E."/>
        </authorList>
    </citation>
    <scope>NUCLEOTIDE SEQUENCE [LARGE SCALE GENOMIC DNA]</scope>
    <source>
        <strain evidence="7">SPO-2</strain>
    </source>
</reference>